<organism evidence="4 5">
    <name type="scientific">Rhodocytophaga aerolata</name>
    <dbReference type="NCBI Taxonomy" id="455078"/>
    <lineage>
        <taxon>Bacteria</taxon>
        <taxon>Pseudomonadati</taxon>
        <taxon>Bacteroidota</taxon>
        <taxon>Cytophagia</taxon>
        <taxon>Cytophagales</taxon>
        <taxon>Rhodocytophagaceae</taxon>
        <taxon>Rhodocytophaga</taxon>
    </lineage>
</organism>
<dbReference type="PANTHER" id="PTHR44196">
    <property type="entry name" value="DEHYDROGENASE/REDUCTASE SDR FAMILY MEMBER 7B"/>
    <property type="match status" value="1"/>
</dbReference>
<dbReference type="CDD" id="cd05233">
    <property type="entry name" value="SDR_c"/>
    <property type="match status" value="1"/>
</dbReference>
<dbReference type="RefSeq" id="WP_302037744.1">
    <property type="nucleotide sequence ID" value="NZ_JAUKPO010000005.1"/>
</dbReference>
<dbReference type="Proteomes" id="UP001168528">
    <property type="component" value="Unassembled WGS sequence"/>
</dbReference>
<dbReference type="SUPFAM" id="SSF51735">
    <property type="entry name" value="NAD(P)-binding Rossmann-fold domains"/>
    <property type="match status" value="1"/>
</dbReference>
<dbReference type="InterPro" id="IPR002347">
    <property type="entry name" value="SDR_fam"/>
</dbReference>
<dbReference type="EMBL" id="JAUKPO010000005">
    <property type="protein sequence ID" value="MDO1446941.1"/>
    <property type="molecule type" value="Genomic_DNA"/>
</dbReference>
<keyword evidence="5" id="KW-1185">Reference proteome</keyword>
<dbReference type="PROSITE" id="PS00061">
    <property type="entry name" value="ADH_SHORT"/>
    <property type="match status" value="1"/>
</dbReference>
<proteinExistence type="inferred from homology"/>
<keyword evidence="2" id="KW-0560">Oxidoreductase</keyword>
<name>A0ABT8R4B5_9BACT</name>
<evidence type="ECO:0000256" key="1">
    <source>
        <dbReference type="ARBA" id="ARBA00006484"/>
    </source>
</evidence>
<protein>
    <submittedName>
        <fullName evidence="4">SDR family oxidoreductase</fullName>
    </submittedName>
</protein>
<evidence type="ECO:0000313" key="4">
    <source>
        <dbReference type="EMBL" id="MDO1446941.1"/>
    </source>
</evidence>
<reference evidence="4" key="1">
    <citation type="submission" date="2023-07" db="EMBL/GenBank/DDBJ databases">
        <title>The genome sequence of Rhodocytophaga aerolata KACC 12507.</title>
        <authorList>
            <person name="Zhang X."/>
        </authorList>
    </citation>
    <scope>NUCLEOTIDE SEQUENCE</scope>
    <source>
        <strain evidence="4">KACC 12507</strain>
    </source>
</reference>
<evidence type="ECO:0000256" key="2">
    <source>
        <dbReference type="ARBA" id="ARBA00023002"/>
    </source>
</evidence>
<dbReference type="Pfam" id="PF00106">
    <property type="entry name" value="adh_short"/>
    <property type="match status" value="1"/>
</dbReference>
<sequence length="233" mass="25506">MQLKNAKILLTGGSLGIGKETARVLIQAGAKVLITGRNEQRLQQASQEIGAIPVTADIGKPEGIEKMMQAVHEQLGGLDVLINNAGIGEFASLEELRLEQFHKVYAVNVFGLAMLTQQAVKLFKQQSSGNIINIASSAGVRGFKNGSIYASSKFALRGMTECWRDELRPFNIRVMLVNPSEVTTAFGNPERKERAEETKKLRATEIAHVIKAALEMDNRGFIPEVSVWATNPF</sequence>
<dbReference type="PRINTS" id="PR00080">
    <property type="entry name" value="SDRFAMILY"/>
</dbReference>
<gene>
    <name evidence="4" type="ORF">Q0590_11795</name>
</gene>
<dbReference type="InterPro" id="IPR020904">
    <property type="entry name" value="Sc_DH/Rdtase_CS"/>
</dbReference>
<accession>A0ABT8R4B5</accession>
<dbReference type="PANTHER" id="PTHR44196:SF1">
    <property type="entry name" value="DEHYDROGENASE_REDUCTASE SDR FAMILY MEMBER 7B"/>
    <property type="match status" value="1"/>
</dbReference>
<comment type="similarity">
    <text evidence="1 3">Belongs to the short-chain dehydrogenases/reductases (SDR) family.</text>
</comment>
<dbReference type="InterPro" id="IPR036291">
    <property type="entry name" value="NAD(P)-bd_dom_sf"/>
</dbReference>
<evidence type="ECO:0000256" key="3">
    <source>
        <dbReference type="RuleBase" id="RU000363"/>
    </source>
</evidence>
<comment type="caution">
    <text evidence="4">The sequence shown here is derived from an EMBL/GenBank/DDBJ whole genome shotgun (WGS) entry which is preliminary data.</text>
</comment>
<dbReference type="PRINTS" id="PR00081">
    <property type="entry name" value="GDHRDH"/>
</dbReference>
<dbReference type="Gene3D" id="3.40.50.720">
    <property type="entry name" value="NAD(P)-binding Rossmann-like Domain"/>
    <property type="match status" value="1"/>
</dbReference>
<evidence type="ECO:0000313" key="5">
    <source>
        <dbReference type="Proteomes" id="UP001168528"/>
    </source>
</evidence>